<dbReference type="Proteomes" id="UP001312908">
    <property type="component" value="Unassembled WGS sequence"/>
</dbReference>
<organism evidence="2 3">
    <name type="scientific">Sorlinia euscelidii</name>
    <dbReference type="NCBI Taxonomy" id="3081148"/>
    <lineage>
        <taxon>Bacteria</taxon>
        <taxon>Pseudomonadati</taxon>
        <taxon>Pseudomonadota</taxon>
        <taxon>Alphaproteobacteria</taxon>
        <taxon>Acetobacterales</taxon>
        <taxon>Acetobacteraceae</taxon>
        <taxon>Sorlinia</taxon>
    </lineage>
</organism>
<dbReference type="RefSeq" id="WP_394819242.1">
    <property type="nucleotide sequence ID" value="NZ_JAWJZY010000002.1"/>
</dbReference>
<name>A0ABU7U1S5_9PROT</name>
<feature type="region of interest" description="Disordered" evidence="1">
    <location>
        <begin position="42"/>
        <end position="77"/>
    </location>
</feature>
<reference evidence="2 3" key="1">
    <citation type="submission" date="2023-10" db="EMBL/GenBank/DDBJ databases">
        <title>Sorlinia euscelidii gen. nov., sp. nov., an acetic acid bacteria isolated from the gut of Euscelidius variegatus emitter.</title>
        <authorList>
            <person name="Michoud G."/>
            <person name="Marasco R."/>
            <person name="Seferji K."/>
            <person name="Gonella E."/>
            <person name="Garuglieri E."/>
            <person name="Alma A."/>
            <person name="Mapelli F."/>
            <person name="Borin S."/>
            <person name="Daffonchio D."/>
            <person name="Crotti E."/>
        </authorList>
    </citation>
    <scope>NUCLEOTIDE SEQUENCE [LARGE SCALE GENOMIC DNA]</scope>
    <source>
        <strain evidence="2 3">EV16P</strain>
    </source>
</reference>
<evidence type="ECO:0000256" key="1">
    <source>
        <dbReference type="SAM" id="MobiDB-lite"/>
    </source>
</evidence>
<evidence type="ECO:0000313" key="2">
    <source>
        <dbReference type="EMBL" id="MEE8658291.1"/>
    </source>
</evidence>
<evidence type="ECO:0000313" key="3">
    <source>
        <dbReference type="Proteomes" id="UP001312908"/>
    </source>
</evidence>
<sequence>MTENIYWSPAKKGFYPAKLRPVYERNGSWPDDARPIPDHVFRAFSGAPPKPGQRRGCGVDLMPMWEDDGTGLSEKEGRVNTAQKRLLQARETVLNQFVLMGTSVPSEWADYLRILTAISSGRDTVTDLPGAPALSVD</sequence>
<comment type="caution">
    <text evidence="2">The sequence shown here is derived from an EMBL/GenBank/DDBJ whole genome shotgun (WGS) entry which is preliminary data.</text>
</comment>
<keyword evidence="3" id="KW-1185">Reference proteome</keyword>
<proteinExistence type="predicted"/>
<dbReference type="EMBL" id="JAWJZY010000002">
    <property type="protein sequence ID" value="MEE8658291.1"/>
    <property type="molecule type" value="Genomic_DNA"/>
</dbReference>
<gene>
    <name evidence="2" type="ORF">DOFOFD_04620</name>
</gene>
<protein>
    <submittedName>
        <fullName evidence="2">Uncharacterized protein</fullName>
    </submittedName>
</protein>
<accession>A0ABU7U1S5</accession>